<evidence type="ECO:0000256" key="7">
    <source>
        <dbReference type="SAM" id="Phobius"/>
    </source>
</evidence>
<dbReference type="GO" id="GO:0005886">
    <property type="term" value="C:plasma membrane"/>
    <property type="evidence" value="ECO:0007669"/>
    <property type="project" value="TreeGrafter"/>
</dbReference>
<evidence type="ECO:0000259" key="8">
    <source>
        <dbReference type="Pfam" id="PF13962"/>
    </source>
</evidence>
<feature type="domain" description="PGG" evidence="8">
    <location>
        <begin position="520"/>
        <end position="632"/>
    </location>
</feature>
<evidence type="ECO:0000256" key="4">
    <source>
        <dbReference type="ARBA" id="ARBA00022989"/>
    </source>
</evidence>
<evidence type="ECO:0000256" key="5">
    <source>
        <dbReference type="ARBA" id="ARBA00023043"/>
    </source>
</evidence>
<dbReference type="InterPro" id="IPR036770">
    <property type="entry name" value="Ankyrin_rpt-contain_sf"/>
</dbReference>
<feature type="transmembrane region" description="Helical" evidence="7">
    <location>
        <begin position="524"/>
        <end position="546"/>
    </location>
</feature>
<accession>A0A4U6VZF8</accession>
<dbReference type="AlphaFoldDB" id="A0A4U6VZF8"/>
<evidence type="ECO:0000256" key="3">
    <source>
        <dbReference type="ARBA" id="ARBA00022737"/>
    </source>
</evidence>
<keyword evidence="2 7" id="KW-0812">Transmembrane</keyword>
<evidence type="ECO:0000313" key="10">
    <source>
        <dbReference type="Proteomes" id="UP000298652"/>
    </source>
</evidence>
<keyword evidence="5" id="KW-0040">ANK repeat</keyword>
<feature type="transmembrane region" description="Helical" evidence="7">
    <location>
        <begin position="567"/>
        <end position="593"/>
    </location>
</feature>
<keyword evidence="6 7" id="KW-0472">Membrane</keyword>
<organism evidence="9 10">
    <name type="scientific">Setaria viridis</name>
    <name type="common">Green bristlegrass</name>
    <name type="synonym">Setaria italica subsp. viridis</name>
    <dbReference type="NCBI Taxonomy" id="4556"/>
    <lineage>
        <taxon>Eukaryota</taxon>
        <taxon>Viridiplantae</taxon>
        <taxon>Streptophyta</taxon>
        <taxon>Embryophyta</taxon>
        <taxon>Tracheophyta</taxon>
        <taxon>Spermatophyta</taxon>
        <taxon>Magnoliopsida</taxon>
        <taxon>Liliopsida</taxon>
        <taxon>Poales</taxon>
        <taxon>Poaceae</taxon>
        <taxon>PACMAD clade</taxon>
        <taxon>Panicoideae</taxon>
        <taxon>Panicodae</taxon>
        <taxon>Paniceae</taxon>
        <taxon>Cenchrinae</taxon>
        <taxon>Setaria</taxon>
    </lineage>
</organism>
<reference evidence="9" key="1">
    <citation type="submission" date="2019-03" db="EMBL/GenBank/DDBJ databases">
        <title>WGS assembly of Setaria viridis.</title>
        <authorList>
            <person name="Huang P."/>
            <person name="Jenkins J."/>
            <person name="Grimwood J."/>
            <person name="Barry K."/>
            <person name="Healey A."/>
            <person name="Mamidi S."/>
            <person name="Sreedasyam A."/>
            <person name="Shu S."/>
            <person name="Feldman M."/>
            <person name="Wu J."/>
            <person name="Yu Y."/>
            <person name="Chen C."/>
            <person name="Johnson J."/>
            <person name="Rokhsar D."/>
            <person name="Baxter I."/>
            <person name="Schmutz J."/>
            <person name="Brutnell T."/>
            <person name="Kellogg E."/>
        </authorList>
    </citation>
    <scope>NUCLEOTIDE SEQUENCE [LARGE SCALE GENOMIC DNA]</scope>
</reference>
<comment type="subcellular location">
    <subcellularLocation>
        <location evidence="1">Membrane</location>
        <topology evidence="1">Multi-pass membrane protein</topology>
    </subcellularLocation>
</comment>
<evidence type="ECO:0000256" key="6">
    <source>
        <dbReference type="ARBA" id="ARBA00023136"/>
    </source>
</evidence>
<dbReference type="Proteomes" id="UP000298652">
    <property type="component" value="Chromosome 2"/>
</dbReference>
<feature type="transmembrane region" description="Helical" evidence="7">
    <location>
        <begin position="605"/>
        <end position="632"/>
    </location>
</feature>
<protein>
    <recommendedName>
        <fullName evidence="8">PGG domain-containing protein</fullName>
    </recommendedName>
</protein>
<evidence type="ECO:0000256" key="2">
    <source>
        <dbReference type="ARBA" id="ARBA00022692"/>
    </source>
</evidence>
<dbReference type="PANTHER" id="PTHR24186">
    <property type="entry name" value="PROTEIN PHOSPHATASE 1 REGULATORY SUBUNIT"/>
    <property type="match status" value="1"/>
</dbReference>
<dbReference type="SUPFAM" id="SSF48403">
    <property type="entry name" value="Ankyrin repeat"/>
    <property type="match status" value="1"/>
</dbReference>
<dbReference type="Gene3D" id="1.25.40.20">
    <property type="entry name" value="Ankyrin repeat-containing domain"/>
    <property type="match status" value="3"/>
</dbReference>
<evidence type="ECO:0000256" key="1">
    <source>
        <dbReference type="ARBA" id="ARBA00004141"/>
    </source>
</evidence>
<sequence length="718" mass="76960">MASVAPVEEAPPPPVAPSRAAANALPVGTLDPQLFMAACCGDNNLLKELLRLDEGRVVVQVEPPLAPSSGAAASGSLHHQLLQLDAVTGNEGDSLLHVVAARGSGDGGRRFLDCAKTIYRGNNGLLAARNNKGDTPLHCAAAAGSAGMVSCLVALKTAEAEVAGGDMTAVKEFLRTRNNCGETALHQAVRAASKACIDKLLLVDPSLATTVPLEGEEGASPFYLAFSLGDVDIARHLFDENNGQLSYSGPDGQNVLHAAVSRGQALPTLLEWLKDLTVDVQQGSVPLVSHLAQQRDKQTGSTPLHLAASLEGWPCVGILSKWFPNVWPRPKPAVALLLDANTCAAAYQPDAEGLYPIHVAALADSLDAVRVILERCPDCATLRDARGRTFLHVAVEAEAYRVVEYACRRMHKELPPVILNMQDNNGDTAVHRAVHVGNLPVFNCLIRNRRVHLNMPNKDALTPYDLSWVRIPSSFYYDMNPRGLIQLSLQFVGAPCGGSRPDLLSLNHNPKIDNDRLSAHLTNAAHMLGLVSVLVAAVTFASAFTLPGGYYQTGSDKAGAPLLAGSYAFDAFILSDTLAFICSCMATFSLIFVGVPAMDISLRYWYFQLSALLLRSSGRSLVVAFALGLYLVLAPIARATATAVCVIIFTCSLYGNSEAWQMLRVADAARERLGTRMHVAWTLGLTFYNVFGIVFLNFWSFVIIFGLPAAIRKVVHAK</sequence>
<dbReference type="Pfam" id="PF12796">
    <property type="entry name" value="Ank_2"/>
    <property type="match status" value="1"/>
</dbReference>
<gene>
    <name evidence="9" type="ORF">SEVIR_2G318400v2</name>
</gene>
<evidence type="ECO:0000313" key="9">
    <source>
        <dbReference type="EMBL" id="TKW34635.1"/>
    </source>
</evidence>
<name>A0A4U6VZF8_SETVI</name>
<feature type="transmembrane region" description="Helical" evidence="7">
    <location>
        <begin position="687"/>
        <end position="711"/>
    </location>
</feature>
<dbReference type="Pfam" id="PF13962">
    <property type="entry name" value="PGG"/>
    <property type="match status" value="1"/>
</dbReference>
<dbReference type="OMA" id="ICSCMAT"/>
<keyword evidence="3" id="KW-0677">Repeat</keyword>
<proteinExistence type="predicted"/>
<dbReference type="InterPro" id="IPR026961">
    <property type="entry name" value="PGG_dom"/>
</dbReference>
<keyword evidence="10" id="KW-1185">Reference proteome</keyword>
<dbReference type="InterPro" id="IPR002110">
    <property type="entry name" value="Ankyrin_rpt"/>
</dbReference>
<dbReference type="EMBL" id="CM016553">
    <property type="protein sequence ID" value="TKW34635.1"/>
    <property type="molecule type" value="Genomic_DNA"/>
</dbReference>
<dbReference type="SMART" id="SM00248">
    <property type="entry name" value="ANK"/>
    <property type="match status" value="9"/>
</dbReference>
<keyword evidence="4 7" id="KW-1133">Transmembrane helix</keyword>
<dbReference type="Pfam" id="PF00023">
    <property type="entry name" value="Ank"/>
    <property type="match status" value="1"/>
</dbReference>
<dbReference type="Gramene" id="TKW34635">
    <property type="protein sequence ID" value="TKW34635"/>
    <property type="gene ID" value="SEVIR_2G318400v2"/>
</dbReference>
<dbReference type="PANTHER" id="PTHR24186:SF50">
    <property type="entry name" value="ANKYRIN REPEAT-CONTAINING PROTEIN ITN1-LIKE ISOFORM X1"/>
    <property type="match status" value="1"/>
</dbReference>